<evidence type="ECO:0000256" key="6">
    <source>
        <dbReference type="SAM" id="MobiDB-lite"/>
    </source>
</evidence>
<dbReference type="Pfam" id="PF09678">
    <property type="entry name" value="Caa3_CtaG"/>
    <property type="match status" value="1"/>
</dbReference>
<accession>A0ABT1H4I7</accession>
<evidence type="ECO:0000256" key="4">
    <source>
        <dbReference type="ARBA" id="ARBA00022989"/>
    </source>
</evidence>
<dbReference type="EMBL" id="JAMTCG010000006">
    <property type="protein sequence ID" value="MCP2162061.1"/>
    <property type="molecule type" value="Genomic_DNA"/>
</dbReference>
<feature type="transmembrane region" description="Helical" evidence="7">
    <location>
        <begin position="15"/>
        <end position="34"/>
    </location>
</feature>
<protein>
    <submittedName>
        <fullName evidence="8">Cytochrome c oxidase assembly factor CtaG</fullName>
    </submittedName>
</protein>
<feature type="transmembrane region" description="Helical" evidence="7">
    <location>
        <begin position="189"/>
        <end position="208"/>
    </location>
</feature>
<keyword evidence="2" id="KW-1003">Cell membrane</keyword>
<evidence type="ECO:0000256" key="3">
    <source>
        <dbReference type="ARBA" id="ARBA00022692"/>
    </source>
</evidence>
<feature type="transmembrane region" description="Helical" evidence="7">
    <location>
        <begin position="234"/>
        <end position="256"/>
    </location>
</feature>
<feature type="transmembrane region" description="Helical" evidence="7">
    <location>
        <begin position="46"/>
        <end position="67"/>
    </location>
</feature>
<evidence type="ECO:0000313" key="8">
    <source>
        <dbReference type="EMBL" id="MCP2162061.1"/>
    </source>
</evidence>
<comment type="caution">
    <text evidence="8">The sequence shown here is derived from an EMBL/GenBank/DDBJ whole genome shotgun (WGS) entry which is preliminary data.</text>
</comment>
<dbReference type="Proteomes" id="UP001205740">
    <property type="component" value="Unassembled WGS sequence"/>
</dbReference>
<name>A0ABT1H4I7_9NOCA</name>
<gene>
    <name evidence="8" type="ORF">LX12_003265</name>
</gene>
<reference evidence="8 9" key="1">
    <citation type="submission" date="2022-06" db="EMBL/GenBank/DDBJ databases">
        <title>Genomic Encyclopedia of Archaeal and Bacterial Type Strains, Phase II (KMG-II): from individual species to whole genera.</title>
        <authorList>
            <person name="Goeker M."/>
        </authorList>
    </citation>
    <scope>NUCLEOTIDE SEQUENCE [LARGE SCALE GENOMIC DNA]</scope>
    <source>
        <strain evidence="8 9">DSM 45037</strain>
    </source>
</reference>
<evidence type="ECO:0000256" key="1">
    <source>
        <dbReference type="ARBA" id="ARBA00004651"/>
    </source>
</evidence>
<keyword evidence="4 7" id="KW-1133">Transmembrane helix</keyword>
<feature type="transmembrane region" description="Helical" evidence="7">
    <location>
        <begin position="161"/>
        <end position="177"/>
    </location>
</feature>
<proteinExistence type="predicted"/>
<dbReference type="RefSeq" id="WP_253655634.1">
    <property type="nucleotide sequence ID" value="NZ_BAAAOE010000005.1"/>
</dbReference>
<dbReference type="InterPro" id="IPR019108">
    <property type="entry name" value="Caa3_assmbl_CtaG-rel"/>
</dbReference>
<evidence type="ECO:0000256" key="2">
    <source>
        <dbReference type="ARBA" id="ARBA00022475"/>
    </source>
</evidence>
<evidence type="ECO:0000256" key="7">
    <source>
        <dbReference type="SAM" id="Phobius"/>
    </source>
</evidence>
<keyword evidence="5 7" id="KW-0472">Membrane</keyword>
<feature type="region of interest" description="Disordered" evidence="6">
    <location>
        <begin position="279"/>
        <end position="298"/>
    </location>
</feature>
<keyword evidence="9" id="KW-1185">Reference proteome</keyword>
<organism evidence="8 9">
    <name type="scientific">Williamsia serinedens</name>
    <dbReference type="NCBI Taxonomy" id="391736"/>
    <lineage>
        <taxon>Bacteria</taxon>
        <taxon>Bacillati</taxon>
        <taxon>Actinomycetota</taxon>
        <taxon>Actinomycetes</taxon>
        <taxon>Mycobacteriales</taxon>
        <taxon>Nocardiaceae</taxon>
        <taxon>Williamsia</taxon>
    </lineage>
</organism>
<evidence type="ECO:0000313" key="9">
    <source>
        <dbReference type="Proteomes" id="UP001205740"/>
    </source>
</evidence>
<feature type="transmembrane region" description="Helical" evidence="7">
    <location>
        <begin position="79"/>
        <end position="99"/>
    </location>
</feature>
<evidence type="ECO:0000256" key="5">
    <source>
        <dbReference type="ARBA" id="ARBA00023136"/>
    </source>
</evidence>
<comment type="subcellular location">
    <subcellularLocation>
        <location evidence="1">Cell membrane</location>
        <topology evidence="1">Multi-pass membrane protein</topology>
    </subcellularLocation>
</comment>
<feature type="transmembrane region" description="Helical" evidence="7">
    <location>
        <begin position="120"/>
        <end position="141"/>
    </location>
</feature>
<sequence>MIRPLTVETALTTGHLDLVTTAVSVATLGAYWWGWRRSQVTLGRGVVFSLLGVGVWIVATASSVGAYADTLFWVRALQVVLLLLVAPFGLALGMPLTVLRDACAPAGRARFDRALGSRAARALTHPAVTSGVILVTPWLFYLTPWYTAVLRGDALDVATRLLFVLVGLGYFVTRLQLDPVPHRRPQSLSLLITLVETIGDGLLGVVLWQGPDIAHAYYAALDRGWGPSPRTDQIIGAGVLWILGDVVGLPFLLALFGRFRAEQESVAVEVDAALDAADRDAGVEPTDSAAPGPAPAGLWWEADPELRRRFGR</sequence>
<keyword evidence="3 7" id="KW-0812">Transmembrane</keyword>